<keyword evidence="3" id="KW-1185">Reference proteome</keyword>
<dbReference type="InterPro" id="IPR011009">
    <property type="entry name" value="Kinase-like_dom_sf"/>
</dbReference>
<dbReference type="Gene3D" id="1.10.510.10">
    <property type="entry name" value="Transferase(Phosphotransferase) domain 1"/>
    <property type="match status" value="1"/>
</dbReference>
<dbReference type="SUPFAM" id="SSF56112">
    <property type="entry name" value="Protein kinase-like (PK-like)"/>
    <property type="match status" value="1"/>
</dbReference>
<keyword evidence="1" id="KW-0175">Coiled coil</keyword>
<dbReference type="STRING" id="35608.A0A2U1MBT4"/>
<dbReference type="Proteomes" id="UP000245207">
    <property type="component" value="Unassembled WGS sequence"/>
</dbReference>
<dbReference type="EMBL" id="PKPP01005820">
    <property type="protein sequence ID" value="PWA58705.1"/>
    <property type="molecule type" value="Genomic_DNA"/>
</dbReference>
<gene>
    <name evidence="2" type="ORF">CTI12_AA393630</name>
</gene>
<organism evidence="2 3">
    <name type="scientific">Artemisia annua</name>
    <name type="common">Sweet wormwood</name>
    <dbReference type="NCBI Taxonomy" id="35608"/>
    <lineage>
        <taxon>Eukaryota</taxon>
        <taxon>Viridiplantae</taxon>
        <taxon>Streptophyta</taxon>
        <taxon>Embryophyta</taxon>
        <taxon>Tracheophyta</taxon>
        <taxon>Spermatophyta</taxon>
        <taxon>Magnoliopsida</taxon>
        <taxon>eudicotyledons</taxon>
        <taxon>Gunneridae</taxon>
        <taxon>Pentapetalae</taxon>
        <taxon>asterids</taxon>
        <taxon>campanulids</taxon>
        <taxon>Asterales</taxon>
        <taxon>Asteraceae</taxon>
        <taxon>Asteroideae</taxon>
        <taxon>Anthemideae</taxon>
        <taxon>Artemisiinae</taxon>
        <taxon>Artemisia</taxon>
    </lineage>
</organism>
<feature type="coiled-coil region" evidence="1">
    <location>
        <begin position="463"/>
        <end position="518"/>
    </location>
</feature>
<evidence type="ECO:0000313" key="2">
    <source>
        <dbReference type="EMBL" id="PWA58705.1"/>
    </source>
</evidence>
<evidence type="ECO:0000313" key="3">
    <source>
        <dbReference type="Proteomes" id="UP000245207"/>
    </source>
</evidence>
<name>A0A2U1MBT4_ARTAN</name>
<dbReference type="AlphaFoldDB" id="A0A2U1MBT4"/>
<accession>A0A2U1MBT4</accession>
<comment type="caution">
    <text evidence="2">The sequence shown here is derived from an EMBL/GenBank/DDBJ whole genome shotgun (WGS) entry which is preliminary data.</text>
</comment>
<protein>
    <submittedName>
        <fullName evidence="2">Phospholipase D</fullName>
    </submittedName>
</protein>
<evidence type="ECO:0000256" key="1">
    <source>
        <dbReference type="SAM" id="Coils"/>
    </source>
</evidence>
<sequence length="527" mass="60229">MKEVWASGVWFRELRRKSAEAMKSMVGQYQGIRSSTYGENSFILNRFKVATTRRLLPSSKERYTLFVDDASHNGAAVGKQRPILTPAFVKSVGRHICQQPFSRSISTQELFCSIDGGVAFGFPDIPKWAENAHPEGQQMQVLSVDGYIHAIRRGKNFIYIENQYFLGSSFALQADDIDVNDVLALALSQVFPINISWGPVFTSQVPGWPPVRRYIKKDIRLKKTNCEIKMFSNYQQAMSNVAGTYAYIAPGKYLFPSLLLDDGILLLLTLLWLFAHKTVFTSQFHLITYLHLLIELCLFSAEYGHMMNITEKNDVYSYGVVFIEILSGCNVVENWLREDLHMVGRILQFNEPNTNGISTPTVTIQPHLQGEVKRMEETIGANKTHIGPGNGAKYRVGPQGCKTHIGPGNGAKYRVGPQGWYTKIEKRPPYEERKISLEEMVDKHIEESSRKNAKFQEWMNEMEVDTERNLRNQSAAIKNLKTQIGQLEKNIRIKTHRAELEECKVLSLNEENEETKRNRFRGQFLWS</sequence>
<reference evidence="2 3" key="1">
    <citation type="journal article" date="2018" name="Mol. Plant">
        <title>The genome of Artemisia annua provides insight into the evolution of Asteraceae family and artemisinin biosynthesis.</title>
        <authorList>
            <person name="Shen Q."/>
            <person name="Zhang L."/>
            <person name="Liao Z."/>
            <person name="Wang S."/>
            <person name="Yan T."/>
            <person name="Shi P."/>
            <person name="Liu M."/>
            <person name="Fu X."/>
            <person name="Pan Q."/>
            <person name="Wang Y."/>
            <person name="Lv Z."/>
            <person name="Lu X."/>
            <person name="Zhang F."/>
            <person name="Jiang W."/>
            <person name="Ma Y."/>
            <person name="Chen M."/>
            <person name="Hao X."/>
            <person name="Li L."/>
            <person name="Tang Y."/>
            <person name="Lv G."/>
            <person name="Zhou Y."/>
            <person name="Sun X."/>
            <person name="Brodelius P.E."/>
            <person name="Rose J.K.C."/>
            <person name="Tang K."/>
        </authorList>
    </citation>
    <scope>NUCLEOTIDE SEQUENCE [LARGE SCALE GENOMIC DNA]</scope>
    <source>
        <strain evidence="3">cv. Huhao1</strain>
        <tissue evidence="2">Leaf</tissue>
    </source>
</reference>
<proteinExistence type="predicted"/>
<dbReference type="OrthoDB" id="14911at2759"/>